<keyword evidence="1" id="KW-0812">Transmembrane</keyword>
<dbReference type="Proteomes" id="UP000318571">
    <property type="component" value="Chromosome 6"/>
</dbReference>
<evidence type="ECO:0000313" key="2">
    <source>
        <dbReference type="EMBL" id="TRY79634.1"/>
    </source>
</evidence>
<dbReference type="AlphaFoldDB" id="A0A553PPL7"/>
<keyword evidence="1" id="KW-1133">Transmembrane helix</keyword>
<comment type="caution">
    <text evidence="2">The sequence shown here is derived from an EMBL/GenBank/DDBJ whole genome shotgun (WGS) entry which is preliminary data.</text>
</comment>
<feature type="transmembrane region" description="Helical" evidence="1">
    <location>
        <begin position="666"/>
        <end position="685"/>
    </location>
</feature>
<reference evidence="2 3" key="1">
    <citation type="journal article" date="2018" name="Nat. Ecol. Evol.">
        <title>Genomic signatures of mitonuclear coevolution across populations of Tigriopus californicus.</title>
        <authorList>
            <person name="Barreto F.S."/>
            <person name="Watson E.T."/>
            <person name="Lima T.G."/>
            <person name="Willett C.S."/>
            <person name="Edmands S."/>
            <person name="Li W."/>
            <person name="Burton R.S."/>
        </authorList>
    </citation>
    <scope>NUCLEOTIDE SEQUENCE [LARGE SCALE GENOMIC DNA]</scope>
    <source>
        <strain evidence="2 3">San Diego</strain>
    </source>
</reference>
<keyword evidence="1" id="KW-0472">Membrane</keyword>
<accession>A0A553PPL7</accession>
<organism evidence="2 3">
    <name type="scientific">Tigriopus californicus</name>
    <name type="common">Marine copepod</name>
    <dbReference type="NCBI Taxonomy" id="6832"/>
    <lineage>
        <taxon>Eukaryota</taxon>
        <taxon>Metazoa</taxon>
        <taxon>Ecdysozoa</taxon>
        <taxon>Arthropoda</taxon>
        <taxon>Crustacea</taxon>
        <taxon>Multicrustacea</taxon>
        <taxon>Hexanauplia</taxon>
        <taxon>Copepoda</taxon>
        <taxon>Harpacticoida</taxon>
        <taxon>Harpacticidae</taxon>
        <taxon>Tigriopus</taxon>
    </lineage>
</organism>
<evidence type="ECO:0000256" key="1">
    <source>
        <dbReference type="SAM" id="Phobius"/>
    </source>
</evidence>
<dbReference type="EMBL" id="VCGU01000002">
    <property type="protein sequence ID" value="TRY79634.1"/>
    <property type="molecule type" value="Genomic_DNA"/>
</dbReference>
<evidence type="ECO:0000313" key="3">
    <source>
        <dbReference type="Proteomes" id="UP000318571"/>
    </source>
</evidence>
<feature type="non-terminal residue" evidence="2">
    <location>
        <position position="717"/>
    </location>
</feature>
<keyword evidence="3" id="KW-1185">Reference proteome</keyword>
<name>A0A553PPL7_TIGCA</name>
<sequence length="717" mass="79067">MCSPPVCSTMEQGVPKYMELGERMENRCPSGSIHLDGTDLKYLFCLWDGGKAKLDYLEVDKDNRCVPGCLTDENCGPNKSCQSGMCSLISCRSNLIGNGGIIIPHNGTLLGSNGILACGRGYLVEGQKTAPVTCNPEGQWMIPGSKSPPKCDPGCVNDRDCSLMEHCAQKRCIAKSCPEDLTSGLNAERVSSSGYLSRNKMICKKGFQIPGSNQTMVEIQCEADEISPIWRTLDGSSLTPCLQPCSKGQCMEHERCDPLLGYCLPLQCDNKTERNYGTLIRVGEDFKEGSFHLFQCDPGFRLNPTRVNGEHMENVTVLCHKNVILNTLDWTLPDGRRVPECIPGCQSNEDCDIAEFCDHHDCIPSHCSTPKIFFGHVILDNSVDLIGSSSSLSSSFVPIGTRGLVKCDLGYYPHEDIYPNSVDVYCQKGTSEEVGTFQDQFGKPLQSCHLGCKRDGNCPMERRKCNLKESKCVECLVSEDCSKSGDICSDHGTCFKCERTNVCSSDRDCQNATKRTCDRSRSICVGCKEDRDCLAQNEICARNGTCQPPCFFDKECPFQEVCSKGKCLAKGGQCFVDQDCSPFRPICSPWSKECVECTSNEMCQSGQCQNETCLNVPQIILPMCKTDSDCTGVESICDKAHGICVVCLENTHCSHSEMRSVPSLGIALWYATKIAIVKVVLCVILKRRRVFYALNQKIVPWNDPSAFKETATKPAQR</sequence>
<proteinExistence type="predicted"/>
<protein>
    <recommendedName>
        <fullName evidence="4">Sushi domain-containing protein</fullName>
    </recommendedName>
</protein>
<evidence type="ECO:0008006" key="4">
    <source>
        <dbReference type="Google" id="ProtNLM"/>
    </source>
</evidence>
<gene>
    <name evidence="2" type="ORF">TCAL_12386</name>
</gene>